<dbReference type="RefSeq" id="WP_068355970.1">
    <property type="nucleotide sequence ID" value="NZ_CP019337.1"/>
</dbReference>
<protein>
    <recommendedName>
        <fullName evidence="4">Competence protein</fullName>
    </recommendedName>
</protein>
<dbReference type="EMBL" id="LSFL01000002">
    <property type="protein sequence ID" value="OBY67693.1"/>
    <property type="molecule type" value="Genomic_DNA"/>
</dbReference>
<reference evidence="3" key="1">
    <citation type="submission" date="2016-02" db="EMBL/GenBank/DDBJ databases">
        <title>Paenibacillus sp. LPB0068, isolated from Crassostrea gigas.</title>
        <authorList>
            <person name="Shin S.-K."/>
            <person name="Yi H."/>
        </authorList>
    </citation>
    <scope>NUCLEOTIDE SEQUENCE [LARGE SCALE GENOMIC DNA]</scope>
    <source>
        <strain evidence="3">KCTC 23969</strain>
    </source>
</reference>
<proteinExistence type="predicted"/>
<organism evidence="2 3">
    <name type="scientific">Polaribacter reichenbachii</name>
    <dbReference type="NCBI Taxonomy" id="996801"/>
    <lineage>
        <taxon>Bacteria</taxon>
        <taxon>Pseudomonadati</taxon>
        <taxon>Bacteroidota</taxon>
        <taxon>Flavobacteriia</taxon>
        <taxon>Flavobacteriales</taxon>
        <taxon>Flavobacteriaceae</taxon>
    </lineage>
</organism>
<keyword evidence="1" id="KW-1133">Transmembrane helix</keyword>
<name>A0A1B8U734_9FLAO</name>
<keyword evidence="1" id="KW-0472">Membrane</keyword>
<dbReference type="OrthoDB" id="1202744at2"/>
<comment type="caution">
    <text evidence="2">The sequence shown here is derived from an EMBL/GenBank/DDBJ whole genome shotgun (WGS) entry which is preliminary data.</text>
</comment>
<feature type="transmembrane region" description="Helical" evidence="1">
    <location>
        <begin position="47"/>
        <end position="70"/>
    </location>
</feature>
<keyword evidence="1" id="KW-0812">Transmembrane</keyword>
<evidence type="ECO:0000313" key="3">
    <source>
        <dbReference type="Proteomes" id="UP000092612"/>
    </source>
</evidence>
<dbReference type="AlphaFoldDB" id="A0A1B8U734"/>
<dbReference type="Proteomes" id="UP000092612">
    <property type="component" value="Unassembled WGS sequence"/>
</dbReference>
<evidence type="ECO:0000256" key="1">
    <source>
        <dbReference type="SAM" id="Phobius"/>
    </source>
</evidence>
<accession>A0A1B8U734</accession>
<sequence>MNIFEAFKSNSEEGVDAGKDYVNASFEYGKLKTFQILTYSLSAFTKLLLIGSLLGIGVIFVSVAGAIALGNYLGNIALGHLIVGLFLAFLGFLIYLLRKRIIDKKIISEMSNQFFKSEK</sequence>
<gene>
    <name evidence="2" type="ORF">LPB301_00900</name>
</gene>
<evidence type="ECO:0000313" key="2">
    <source>
        <dbReference type="EMBL" id="OBY67693.1"/>
    </source>
</evidence>
<dbReference type="KEGG" id="prn:BW723_08600"/>
<keyword evidence="3" id="KW-1185">Reference proteome</keyword>
<evidence type="ECO:0008006" key="4">
    <source>
        <dbReference type="Google" id="ProtNLM"/>
    </source>
</evidence>
<feature type="transmembrane region" description="Helical" evidence="1">
    <location>
        <begin position="76"/>
        <end position="97"/>
    </location>
</feature>
<dbReference type="STRING" id="996801.BW723_08600"/>